<evidence type="ECO:0000313" key="1">
    <source>
        <dbReference type="EMBL" id="RNA32808.1"/>
    </source>
</evidence>
<comment type="caution">
    <text evidence="1">The sequence shown here is derived from an EMBL/GenBank/DDBJ whole genome shotgun (WGS) entry which is preliminary data.</text>
</comment>
<keyword evidence="2" id="KW-1185">Reference proteome</keyword>
<sequence>MNFEIFMFAKIEQFNNSNLILKNYLIIISDSKLFQSVDESDHRCNKNQMTTPSFITLYFNSNFYL</sequence>
<name>A0A3M7SB62_BRAPC</name>
<protein>
    <submittedName>
        <fullName evidence="1">Uncharacterized protein</fullName>
    </submittedName>
</protein>
<dbReference type="Proteomes" id="UP000276133">
    <property type="component" value="Unassembled WGS sequence"/>
</dbReference>
<evidence type="ECO:0000313" key="2">
    <source>
        <dbReference type="Proteomes" id="UP000276133"/>
    </source>
</evidence>
<dbReference type="AlphaFoldDB" id="A0A3M7SB62"/>
<gene>
    <name evidence="1" type="ORF">BpHYR1_027870</name>
</gene>
<organism evidence="1 2">
    <name type="scientific">Brachionus plicatilis</name>
    <name type="common">Marine rotifer</name>
    <name type="synonym">Brachionus muelleri</name>
    <dbReference type="NCBI Taxonomy" id="10195"/>
    <lineage>
        <taxon>Eukaryota</taxon>
        <taxon>Metazoa</taxon>
        <taxon>Spiralia</taxon>
        <taxon>Gnathifera</taxon>
        <taxon>Rotifera</taxon>
        <taxon>Eurotatoria</taxon>
        <taxon>Monogononta</taxon>
        <taxon>Pseudotrocha</taxon>
        <taxon>Ploima</taxon>
        <taxon>Brachionidae</taxon>
        <taxon>Brachionus</taxon>
    </lineage>
</organism>
<accession>A0A3M7SB62</accession>
<reference evidence="1 2" key="1">
    <citation type="journal article" date="2018" name="Sci. Rep.">
        <title>Genomic signatures of local adaptation to the degree of environmental predictability in rotifers.</title>
        <authorList>
            <person name="Franch-Gras L."/>
            <person name="Hahn C."/>
            <person name="Garcia-Roger E.M."/>
            <person name="Carmona M.J."/>
            <person name="Serra M."/>
            <person name="Gomez A."/>
        </authorList>
    </citation>
    <scope>NUCLEOTIDE SEQUENCE [LARGE SCALE GENOMIC DNA]</scope>
    <source>
        <strain evidence="1">HYR1</strain>
    </source>
</reference>
<dbReference type="EMBL" id="REGN01001745">
    <property type="protein sequence ID" value="RNA32808.1"/>
    <property type="molecule type" value="Genomic_DNA"/>
</dbReference>
<proteinExistence type="predicted"/>